<evidence type="ECO:0000313" key="9">
    <source>
        <dbReference type="Proteomes" id="UP000292039"/>
    </source>
</evidence>
<accession>A0A4Q7MXU4</accession>
<dbReference type="PROSITE" id="PS50977">
    <property type="entry name" value="HTH_TETR_2"/>
    <property type="match status" value="1"/>
</dbReference>
<keyword evidence="3 5" id="KW-0238">DNA-binding</keyword>
<dbReference type="EMBL" id="SGWZ01000001">
    <property type="protein sequence ID" value="RZS72995.1"/>
    <property type="molecule type" value="Genomic_DNA"/>
</dbReference>
<evidence type="ECO:0000313" key="8">
    <source>
        <dbReference type="EMBL" id="RZS72995.1"/>
    </source>
</evidence>
<evidence type="ECO:0000256" key="3">
    <source>
        <dbReference type="ARBA" id="ARBA00023125"/>
    </source>
</evidence>
<dbReference type="InterPro" id="IPR041467">
    <property type="entry name" value="Sco4008_C"/>
</dbReference>
<sequence length="263" mass="28476">MPELRKVYTTVDARDRIVAAALTVFAKHGFDGATTREIAAEAGVSAALIHHHFKDKESLWNLVGQRISDEFIEALQAALAHPQQDTGASMQQMLAAYMRYWRAHPQSLRFQLWRVLGAPRQERKSRSQQLNQLFVPVVQAAQAAGVLRDDVPPGLLLVTMGGLVQYFLHSDVEASDALAVTGAAMPSDTELLDYLWGLLAQPAGLATGQDKGQGQAHGPDPEPSPERGNKPGQKPADGTPAKPATAARRRRASPGPARAKKED</sequence>
<evidence type="ECO:0000256" key="6">
    <source>
        <dbReference type="SAM" id="MobiDB-lite"/>
    </source>
</evidence>
<feature type="DNA-binding region" description="H-T-H motif" evidence="5">
    <location>
        <begin position="34"/>
        <end position="53"/>
    </location>
</feature>
<dbReference type="SUPFAM" id="SSF48498">
    <property type="entry name" value="Tetracyclin repressor-like, C-terminal domain"/>
    <property type="match status" value="1"/>
</dbReference>
<dbReference type="GO" id="GO:0000976">
    <property type="term" value="F:transcription cis-regulatory region binding"/>
    <property type="evidence" value="ECO:0007669"/>
    <property type="project" value="TreeGrafter"/>
</dbReference>
<evidence type="ECO:0000259" key="7">
    <source>
        <dbReference type="PROSITE" id="PS50977"/>
    </source>
</evidence>
<dbReference type="GO" id="GO:0003700">
    <property type="term" value="F:DNA-binding transcription factor activity"/>
    <property type="evidence" value="ECO:0007669"/>
    <property type="project" value="TreeGrafter"/>
</dbReference>
<gene>
    <name evidence="8" type="ORF">EV679_0179</name>
</gene>
<dbReference type="PANTHER" id="PTHR30055">
    <property type="entry name" value="HTH-TYPE TRANSCRIPTIONAL REGULATOR RUTR"/>
    <property type="match status" value="1"/>
</dbReference>
<protein>
    <submittedName>
        <fullName evidence="8">TetR family transcriptional regulator</fullName>
    </submittedName>
</protein>
<dbReference type="RefSeq" id="WP_130486323.1">
    <property type="nucleotide sequence ID" value="NZ_CBCSEB010000003.1"/>
</dbReference>
<reference evidence="8 9" key="1">
    <citation type="submission" date="2019-02" db="EMBL/GenBank/DDBJ databases">
        <title>Genomic Encyclopedia of Type Strains, Phase IV (KMG-IV): sequencing the most valuable type-strain genomes for metagenomic binning, comparative biology and taxonomic classification.</title>
        <authorList>
            <person name="Goeker M."/>
        </authorList>
    </citation>
    <scope>NUCLEOTIDE SEQUENCE [LARGE SCALE GENOMIC DNA]</scope>
    <source>
        <strain evidence="8 9">DSM 16618</strain>
    </source>
</reference>
<dbReference type="InterPro" id="IPR036271">
    <property type="entry name" value="Tet_transcr_reg_TetR-rel_C_sf"/>
</dbReference>
<keyword evidence="2" id="KW-0805">Transcription regulation</keyword>
<dbReference type="InterPro" id="IPR001647">
    <property type="entry name" value="HTH_TetR"/>
</dbReference>
<feature type="region of interest" description="Disordered" evidence="6">
    <location>
        <begin position="205"/>
        <end position="263"/>
    </location>
</feature>
<feature type="domain" description="HTH tetR-type" evidence="7">
    <location>
        <begin position="11"/>
        <end position="71"/>
    </location>
</feature>
<dbReference type="InterPro" id="IPR023772">
    <property type="entry name" value="DNA-bd_HTH_TetR-type_CS"/>
</dbReference>
<dbReference type="Gene3D" id="1.10.357.10">
    <property type="entry name" value="Tetracycline Repressor, domain 2"/>
    <property type="match status" value="1"/>
</dbReference>
<dbReference type="InterPro" id="IPR050109">
    <property type="entry name" value="HTH-type_TetR-like_transc_reg"/>
</dbReference>
<evidence type="ECO:0000256" key="2">
    <source>
        <dbReference type="ARBA" id="ARBA00023015"/>
    </source>
</evidence>
<dbReference type="PROSITE" id="PS01081">
    <property type="entry name" value="HTH_TETR_1"/>
    <property type="match status" value="1"/>
</dbReference>
<evidence type="ECO:0000256" key="4">
    <source>
        <dbReference type="ARBA" id="ARBA00023163"/>
    </source>
</evidence>
<dbReference type="InterPro" id="IPR009057">
    <property type="entry name" value="Homeodomain-like_sf"/>
</dbReference>
<organism evidence="8 9">
    <name type="scientific">Kerstersia gyiorum</name>
    <dbReference type="NCBI Taxonomy" id="206506"/>
    <lineage>
        <taxon>Bacteria</taxon>
        <taxon>Pseudomonadati</taxon>
        <taxon>Pseudomonadota</taxon>
        <taxon>Betaproteobacteria</taxon>
        <taxon>Burkholderiales</taxon>
        <taxon>Alcaligenaceae</taxon>
        <taxon>Kerstersia</taxon>
    </lineage>
</organism>
<dbReference type="PRINTS" id="PR00455">
    <property type="entry name" value="HTHTETR"/>
</dbReference>
<keyword evidence="4" id="KW-0804">Transcription</keyword>
<evidence type="ECO:0000256" key="1">
    <source>
        <dbReference type="ARBA" id="ARBA00022491"/>
    </source>
</evidence>
<evidence type="ECO:0000256" key="5">
    <source>
        <dbReference type="PROSITE-ProRule" id="PRU00335"/>
    </source>
</evidence>
<dbReference type="Pfam" id="PF17926">
    <property type="entry name" value="TetR_C_21"/>
    <property type="match status" value="1"/>
</dbReference>
<dbReference type="AlphaFoldDB" id="A0A4Q7MXU4"/>
<dbReference type="PANTHER" id="PTHR30055:SF234">
    <property type="entry name" value="HTH-TYPE TRANSCRIPTIONAL REGULATOR BETI"/>
    <property type="match status" value="1"/>
</dbReference>
<dbReference type="Pfam" id="PF00440">
    <property type="entry name" value="TetR_N"/>
    <property type="match status" value="1"/>
</dbReference>
<proteinExistence type="predicted"/>
<name>A0A4Q7MXU4_9BURK</name>
<dbReference type="Proteomes" id="UP000292039">
    <property type="component" value="Unassembled WGS sequence"/>
</dbReference>
<dbReference type="SUPFAM" id="SSF46689">
    <property type="entry name" value="Homeodomain-like"/>
    <property type="match status" value="1"/>
</dbReference>
<comment type="caution">
    <text evidence="8">The sequence shown here is derived from an EMBL/GenBank/DDBJ whole genome shotgun (WGS) entry which is preliminary data.</text>
</comment>
<keyword evidence="1" id="KW-0678">Repressor</keyword>